<name>A0A6I4IHL1_9SPHI</name>
<dbReference type="Pfam" id="PF23763">
    <property type="entry name" value="Beta-barrel_GLAA-B_I"/>
    <property type="match status" value="1"/>
</dbReference>
<dbReference type="Gene3D" id="2.160.20.10">
    <property type="entry name" value="Single-stranded right-handed beta-helix, Pectin lyase-like"/>
    <property type="match status" value="2"/>
</dbReference>
<dbReference type="RefSeq" id="WP_157543317.1">
    <property type="nucleotide sequence ID" value="NZ_WQLA01000008.1"/>
</dbReference>
<keyword evidence="3 7" id="KW-0732">Signal</keyword>
<dbReference type="OrthoDB" id="9807299at2"/>
<organism evidence="10 11">
    <name type="scientific">Mucilaginibacter aquatilis</name>
    <dbReference type="NCBI Taxonomy" id="1517760"/>
    <lineage>
        <taxon>Bacteria</taxon>
        <taxon>Pseudomonadati</taxon>
        <taxon>Bacteroidota</taxon>
        <taxon>Sphingobacteriia</taxon>
        <taxon>Sphingobacteriales</taxon>
        <taxon>Sphingobacteriaceae</taxon>
        <taxon>Mucilaginibacter</taxon>
    </lineage>
</organism>
<evidence type="ECO:0000256" key="6">
    <source>
        <dbReference type="ARBA" id="ARBA00023295"/>
    </source>
</evidence>
<evidence type="ECO:0000256" key="1">
    <source>
        <dbReference type="ARBA" id="ARBA00001255"/>
    </source>
</evidence>
<feature type="chain" id="PRO_5026083774" description="Right-handed parallel beta-helix repeat-containing protein" evidence="7">
    <location>
        <begin position="25"/>
        <end position="604"/>
    </location>
</feature>
<gene>
    <name evidence="10" type="ORF">GO816_17835</name>
</gene>
<dbReference type="InterPro" id="IPR056441">
    <property type="entry name" value="Beta-barrel_GLAA-B_II"/>
</dbReference>
<dbReference type="EMBL" id="WQLA01000008">
    <property type="protein sequence ID" value="MVN92996.1"/>
    <property type="molecule type" value="Genomic_DNA"/>
</dbReference>
<evidence type="ECO:0000259" key="9">
    <source>
        <dbReference type="Pfam" id="PF23764"/>
    </source>
</evidence>
<reference evidence="10 11" key="1">
    <citation type="submission" date="2019-12" db="EMBL/GenBank/DDBJ databases">
        <title>Mucilaginibacter sp. HME9299 genome sequencing and assembly.</title>
        <authorList>
            <person name="Kang H."/>
            <person name="Kim H."/>
            <person name="Joh K."/>
        </authorList>
    </citation>
    <scope>NUCLEOTIDE SEQUENCE [LARGE SCALE GENOMIC DNA]</scope>
    <source>
        <strain evidence="10 11">HME9299</strain>
    </source>
</reference>
<evidence type="ECO:0000256" key="3">
    <source>
        <dbReference type="ARBA" id="ARBA00022729"/>
    </source>
</evidence>
<feature type="signal peptide" evidence="7">
    <location>
        <begin position="1"/>
        <end position="24"/>
    </location>
</feature>
<feature type="domain" description="GLAA-B beta-barrel" evidence="9">
    <location>
        <begin position="348"/>
        <end position="394"/>
    </location>
</feature>
<comment type="catalytic activity">
    <reaction evidence="1">
        <text>Hydrolysis of terminal, non-reducing alpha-D-galactose residues in alpha-D-galactosides, including galactose oligosaccharides, galactomannans and galactolipids.</text>
        <dbReference type="EC" id="3.2.1.22"/>
    </reaction>
</comment>
<dbReference type="Proteomes" id="UP000434850">
    <property type="component" value="Unassembled WGS sequence"/>
</dbReference>
<keyword evidence="6" id="KW-0326">Glycosidase</keyword>
<keyword evidence="5" id="KW-0378">Hydrolase</keyword>
<dbReference type="GO" id="GO:0004557">
    <property type="term" value="F:alpha-galactosidase activity"/>
    <property type="evidence" value="ECO:0007669"/>
    <property type="project" value="UniProtKB-EC"/>
</dbReference>
<protein>
    <recommendedName>
        <fullName evidence="12">Right-handed parallel beta-helix repeat-containing protein</fullName>
    </recommendedName>
</protein>
<evidence type="ECO:0000256" key="5">
    <source>
        <dbReference type="ARBA" id="ARBA00022801"/>
    </source>
</evidence>
<comment type="caution">
    <text evidence="10">The sequence shown here is derived from an EMBL/GenBank/DDBJ whole genome shotgun (WGS) entry which is preliminary data.</text>
</comment>
<dbReference type="Pfam" id="PF23764">
    <property type="entry name" value="Beta-barrel_GLAA-B_II"/>
    <property type="match status" value="1"/>
</dbReference>
<proteinExistence type="predicted"/>
<dbReference type="SUPFAM" id="SSF51126">
    <property type="entry name" value="Pectin lyase-like"/>
    <property type="match status" value="2"/>
</dbReference>
<dbReference type="AlphaFoldDB" id="A0A6I4IHL1"/>
<dbReference type="InterPro" id="IPR012334">
    <property type="entry name" value="Pectin_lyas_fold"/>
</dbReference>
<comment type="catalytic activity">
    <reaction evidence="2">
        <text>Hydrolysis of terminal, non-reducing branched (1-&gt;3)-alpha-D-galactosidic residues, producing free D-galactose.</text>
        <dbReference type="EC" id="3.2.1.n1"/>
    </reaction>
</comment>
<evidence type="ECO:0000259" key="8">
    <source>
        <dbReference type="Pfam" id="PF23763"/>
    </source>
</evidence>
<sequence length="604" mass="67805">MAHKIFKKSCVVLLLLCLFCEAYSQETINITSFGGSPNSYSDVIPAINRALGYCKGKKNITIQFPKGRYDFFPREGSSNTVGMSVYKQNGVTIDGGDSEFIFHGKMQIANVDSSTNIALRNFTVDWDRPFTSQCQVVGVTDTYLDVKIDREAYPYQIEKDTIQFTGEGWKLPVLKMYGTLYDKLNKEIVYNTWDAPLGNIFQSKAEQLAGGVVRFHGKPSIKPEIGTYVALFHIRYGNVGIHIQNSKDVLLQDLKIYHTLGFGLRGERTENITMRNASICVNDQKGRVFSCTADATNFVNCKGVIKVENCAHTGQGDDFINIHGRNMAITKIAGPNTVEFKDARLTTVGDSVWFINKTTAQRGEIRVVSSVKKNKDNYALTFTSPVPANINAGDFAENKTWTAGLELRRCKILKRNRARGLLVTTPKRVVIEDNYFRTAGTAILIEGDLNFWFEAGATTNLQIKNNVFENCLTSGNKNGNRGEWGEAVITITPSHQPQNSSTEPYHKNIRITNNQFKVFDAPLVRAVSVRGLYFDNNRIIKTDKYAPYTWQKSAFLLDGCREVEITRNKLDDKYTTHDVAISHMENSDVKIPDGLFKLNLNATR</sequence>
<evidence type="ECO:0000256" key="4">
    <source>
        <dbReference type="ARBA" id="ARBA00022737"/>
    </source>
</evidence>
<accession>A0A6I4IHL1</accession>
<evidence type="ECO:0008006" key="12">
    <source>
        <dbReference type="Google" id="ProtNLM"/>
    </source>
</evidence>
<evidence type="ECO:0000256" key="7">
    <source>
        <dbReference type="SAM" id="SignalP"/>
    </source>
</evidence>
<evidence type="ECO:0000313" key="11">
    <source>
        <dbReference type="Proteomes" id="UP000434850"/>
    </source>
</evidence>
<feature type="domain" description="GLAA-B beta-barrel" evidence="8">
    <location>
        <begin position="132"/>
        <end position="229"/>
    </location>
</feature>
<evidence type="ECO:0000256" key="2">
    <source>
        <dbReference type="ARBA" id="ARBA00001271"/>
    </source>
</evidence>
<keyword evidence="11" id="KW-1185">Reference proteome</keyword>
<dbReference type="InterPro" id="IPR011050">
    <property type="entry name" value="Pectin_lyase_fold/virulence"/>
</dbReference>
<evidence type="ECO:0000313" key="10">
    <source>
        <dbReference type="EMBL" id="MVN92996.1"/>
    </source>
</evidence>
<keyword evidence="4" id="KW-0677">Repeat</keyword>
<dbReference type="InterPro" id="IPR057275">
    <property type="entry name" value="Beta-barrel_GLAA-B_I"/>
</dbReference>